<dbReference type="AlphaFoldDB" id="A0A0A6VV94"/>
<proteinExistence type="inferred from homology"/>
<dbReference type="EMBL" id="JSUH01000002">
    <property type="protein sequence ID" value="KHD98546.1"/>
    <property type="molecule type" value="Genomic_DNA"/>
</dbReference>
<reference evidence="6 7" key="1">
    <citation type="journal article" date="2003" name="Int. J. Syst. Evol. Microbiol.">
        <title>Kocuria polaris sp. nov., an orange-pigmented psychrophilic bacterium isolated from an Antarctic cyanobacterial mat sample.</title>
        <authorList>
            <person name="Reddy G.S."/>
            <person name="Prakash J.S."/>
            <person name="Prabahar V."/>
            <person name="Matsumoto G.I."/>
            <person name="Stackebrandt E."/>
            <person name="Shivaji S."/>
        </authorList>
    </citation>
    <scope>NUCLEOTIDE SEQUENCE [LARGE SCALE GENOMIC DNA]</scope>
    <source>
        <strain evidence="6 7">CMS 76or</strain>
    </source>
</reference>
<organism evidence="6 7">
    <name type="scientific">Kocuria rosea subsp. polaris</name>
    <dbReference type="NCBI Taxonomy" id="136273"/>
    <lineage>
        <taxon>Bacteria</taxon>
        <taxon>Bacillati</taxon>
        <taxon>Actinomycetota</taxon>
        <taxon>Actinomycetes</taxon>
        <taxon>Micrococcales</taxon>
        <taxon>Micrococcaceae</taxon>
        <taxon>Kocuria</taxon>
    </lineage>
</organism>
<dbReference type="PANTHER" id="PTHR43179">
    <property type="entry name" value="RHAMNOSYLTRANSFERASE WBBL"/>
    <property type="match status" value="1"/>
</dbReference>
<keyword evidence="3" id="KW-0328">Glycosyltransferase</keyword>
<protein>
    <submittedName>
        <fullName evidence="6">Glycosyl transferase</fullName>
    </submittedName>
</protein>
<dbReference type="OrthoDB" id="7665907at2"/>
<dbReference type="Gene3D" id="3.90.550.10">
    <property type="entry name" value="Spore Coat Polysaccharide Biosynthesis Protein SpsA, Chain A"/>
    <property type="match status" value="1"/>
</dbReference>
<evidence type="ECO:0000256" key="2">
    <source>
        <dbReference type="ARBA" id="ARBA00006739"/>
    </source>
</evidence>
<dbReference type="Pfam" id="PF00535">
    <property type="entry name" value="Glycos_transf_2"/>
    <property type="match status" value="1"/>
</dbReference>
<dbReference type="InterPro" id="IPR029044">
    <property type="entry name" value="Nucleotide-diphossugar_trans"/>
</dbReference>
<keyword evidence="7" id="KW-1185">Reference proteome</keyword>
<evidence type="ECO:0000313" key="7">
    <source>
        <dbReference type="Proteomes" id="UP000030466"/>
    </source>
</evidence>
<evidence type="ECO:0000256" key="3">
    <source>
        <dbReference type="ARBA" id="ARBA00022676"/>
    </source>
</evidence>
<dbReference type="InterPro" id="IPR001173">
    <property type="entry name" value="Glyco_trans_2-like"/>
</dbReference>
<name>A0A0A6VV94_KOCRO</name>
<dbReference type="PANTHER" id="PTHR43179:SF12">
    <property type="entry name" value="GALACTOFURANOSYLTRANSFERASE GLFT2"/>
    <property type="match status" value="1"/>
</dbReference>
<dbReference type="RefSeq" id="WP_035923938.1">
    <property type="nucleotide sequence ID" value="NZ_JSUH01000002.1"/>
</dbReference>
<evidence type="ECO:0000256" key="1">
    <source>
        <dbReference type="ARBA" id="ARBA00004776"/>
    </source>
</evidence>
<sequence>MTETTPAPPPASGPDARVAVVMITHNRREEALLALARLRELPERPHVVVVDNGSGDGTADAIRARHPWAELVASPVNLGAVGRNVALERVDAPFVAFCDDDTWWEPGSLRRAADALETHPRLGVVTGRILVEPGSREDAINAELLHSPVEGPAWLPGPALGSFLAGASVVRRAAFLEVGGFSERLWLGGEEELLAADLATAGWELVHLPDVVVHHQASTVRDPHLRRRHGLRNTLWFIWLRRPLRAALRRTRDVVGAAPRDRVTALALLDALRGAPWVLRERRPLPERVERRFRALEESQRGSAARRYVS</sequence>
<feature type="domain" description="Glycosyltransferase 2-like" evidence="5">
    <location>
        <begin position="20"/>
        <end position="140"/>
    </location>
</feature>
<dbReference type="Proteomes" id="UP000030466">
    <property type="component" value="Unassembled WGS sequence"/>
</dbReference>
<comment type="caution">
    <text evidence="6">The sequence shown here is derived from an EMBL/GenBank/DDBJ whole genome shotgun (WGS) entry which is preliminary data.</text>
</comment>
<comment type="pathway">
    <text evidence="1">Cell wall biogenesis; cell wall polysaccharide biosynthesis.</text>
</comment>
<accession>A0A0A6VV94</accession>
<comment type="similarity">
    <text evidence="2">Belongs to the glycosyltransferase 2 family.</text>
</comment>
<dbReference type="GO" id="GO:0016757">
    <property type="term" value="F:glycosyltransferase activity"/>
    <property type="evidence" value="ECO:0007669"/>
    <property type="project" value="UniProtKB-KW"/>
</dbReference>
<gene>
    <name evidence="6" type="ORF">GY22_02275</name>
</gene>
<keyword evidence="4 6" id="KW-0808">Transferase</keyword>
<evidence type="ECO:0000313" key="6">
    <source>
        <dbReference type="EMBL" id="KHD98546.1"/>
    </source>
</evidence>
<evidence type="ECO:0000259" key="5">
    <source>
        <dbReference type="Pfam" id="PF00535"/>
    </source>
</evidence>
<dbReference type="SUPFAM" id="SSF53448">
    <property type="entry name" value="Nucleotide-diphospho-sugar transferases"/>
    <property type="match status" value="1"/>
</dbReference>
<evidence type="ECO:0000256" key="4">
    <source>
        <dbReference type="ARBA" id="ARBA00022679"/>
    </source>
</evidence>